<dbReference type="SUPFAM" id="SSF82895">
    <property type="entry name" value="TSP-1 type 1 repeat"/>
    <property type="match status" value="1"/>
</dbReference>
<protein>
    <submittedName>
        <fullName evidence="14">Phenoloxidase 1-like isoform X1</fullName>
    </submittedName>
</protein>
<keyword evidence="10" id="KW-1015">Disulfide bond</keyword>
<evidence type="ECO:0000256" key="8">
    <source>
        <dbReference type="ARBA" id="ARBA00023008"/>
    </source>
</evidence>
<dbReference type="PANTHER" id="PTHR11511:SF4">
    <property type="entry name" value="PHENOLOXIDASE 2-RELATED"/>
    <property type="match status" value="1"/>
</dbReference>
<evidence type="ECO:0000256" key="6">
    <source>
        <dbReference type="ARBA" id="ARBA00022729"/>
    </source>
</evidence>
<dbReference type="InterPro" id="IPR044004">
    <property type="entry name" value="TSP1_spondin_dom"/>
</dbReference>
<keyword evidence="11" id="KW-0325">Glycoprotein</keyword>
<feature type="compositionally biased region" description="Acidic residues" evidence="12">
    <location>
        <begin position="225"/>
        <end position="238"/>
    </location>
</feature>
<dbReference type="GO" id="GO:0004503">
    <property type="term" value="F:tyrosinase activity"/>
    <property type="evidence" value="ECO:0007669"/>
    <property type="project" value="UniProtKB-ARBA"/>
</dbReference>
<evidence type="ECO:0000256" key="3">
    <source>
        <dbReference type="ARBA" id="ARBA00009928"/>
    </source>
</evidence>
<evidence type="ECO:0000256" key="10">
    <source>
        <dbReference type="ARBA" id="ARBA00023157"/>
    </source>
</evidence>
<evidence type="ECO:0000256" key="1">
    <source>
        <dbReference type="ARBA" id="ARBA00001973"/>
    </source>
</evidence>
<keyword evidence="6" id="KW-0732">Signal</keyword>
<evidence type="ECO:0000256" key="9">
    <source>
        <dbReference type="ARBA" id="ARBA00023033"/>
    </source>
</evidence>
<dbReference type="InterPro" id="IPR036697">
    <property type="entry name" value="Hemocyanin_N_sf"/>
</dbReference>
<keyword evidence="15" id="KW-1185">Reference proteome</keyword>
<dbReference type="InterPro" id="IPR000896">
    <property type="entry name" value="Hemocyanin/hexamerin_mid_dom"/>
</dbReference>
<dbReference type="FunFam" id="2.60.40.1520:FF:000001">
    <property type="entry name" value="Hemocyanin subunit 2"/>
    <property type="match status" value="1"/>
</dbReference>
<dbReference type="InterPro" id="IPR001212">
    <property type="entry name" value="Somatomedin_B_dom"/>
</dbReference>
<dbReference type="Gene3D" id="1.10.1280.10">
    <property type="entry name" value="Di-copper center containing domain from catechol oxidase"/>
    <property type="match status" value="1"/>
</dbReference>
<keyword evidence="5" id="KW-0479">Metal-binding</keyword>
<evidence type="ECO:0000256" key="4">
    <source>
        <dbReference type="ARBA" id="ARBA00022525"/>
    </source>
</evidence>
<comment type="similarity">
    <text evidence="3">Belongs to the tyrosinase family.</text>
</comment>
<dbReference type="GO" id="GO:0005576">
    <property type="term" value="C:extracellular region"/>
    <property type="evidence" value="ECO:0007669"/>
    <property type="project" value="UniProtKB-SubCell"/>
</dbReference>
<dbReference type="SUPFAM" id="SSF81296">
    <property type="entry name" value="E set domains"/>
    <property type="match status" value="1"/>
</dbReference>
<dbReference type="PRINTS" id="PR00187">
    <property type="entry name" value="HAEMOCYANIN"/>
</dbReference>
<dbReference type="GO" id="GO:0046872">
    <property type="term" value="F:metal ion binding"/>
    <property type="evidence" value="ECO:0007669"/>
    <property type="project" value="UniProtKB-KW"/>
</dbReference>
<dbReference type="PROSITE" id="PS00210">
    <property type="entry name" value="HEMOCYANIN_2"/>
    <property type="match status" value="1"/>
</dbReference>
<proteinExistence type="inferred from homology"/>
<dbReference type="Pfam" id="PF03723">
    <property type="entry name" value="Hemocyanin_C"/>
    <property type="match status" value="1"/>
</dbReference>
<evidence type="ECO:0000259" key="13">
    <source>
        <dbReference type="PROSITE" id="PS50958"/>
    </source>
</evidence>
<dbReference type="InterPro" id="IPR005203">
    <property type="entry name" value="Hemocyanin_C"/>
</dbReference>
<dbReference type="Proteomes" id="UP001607303">
    <property type="component" value="Unassembled WGS sequence"/>
</dbReference>
<evidence type="ECO:0000313" key="15">
    <source>
        <dbReference type="Proteomes" id="UP001607303"/>
    </source>
</evidence>
<dbReference type="InterPro" id="IPR005204">
    <property type="entry name" value="Hemocyanin_N"/>
</dbReference>
<dbReference type="Gene3D" id="2.20.100.10">
    <property type="entry name" value="Thrombospondin type-1 (TSP1) repeat"/>
    <property type="match status" value="1"/>
</dbReference>
<dbReference type="InterPro" id="IPR037020">
    <property type="entry name" value="Hemocyanin_C_sf"/>
</dbReference>
<evidence type="ECO:0000256" key="2">
    <source>
        <dbReference type="ARBA" id="ARBA00004613"/>
    </source>
</evidence>
<dbReference type="PANTHER" id="PTHR11511">
    <property type="entry name" value="LARVAL STORAGE PROTEIN/PHENOLOXIDASE"/>
    <property type="match status" value="1"/>
</dbReference>
<keyword evidence="7" id="KW-0560">Oxidoreductase</keyword>
<dbReference type="EMBL" id="JAYRBN010000076">
    <property type="protein sequence ID" value="KAL2731600.1"/>
    <property type="molecule type" value="Genomic_DNA"/>
</dbReference>
<dbReference type="PROSITE" id="PS00498">
    <property type="entry name" value="TYROSINASE_2"/>
    <property type="match status" value="1"/>
</dbReference>
<dbReference type="PROSITE" id="PS50092">
    <property type="entry name" value="TSP1"/>
    <property type="match status" value="1"/>
</dbReference>
<comment type="caution">
    <text evidence="14">The sequence shown here is derived from an EMBL/GenBank/DDBJ whole genome shotgun (WGS) entry which is preliminary data.</text>
</comment>
<dbReference type="SUPFAM" id="SSF48050">
    <property type="entry name" value="Hemocyanin, N-terminal domain"/>
    <property type="match status" value="1"/>
</dbReference>
<organism evidence="14 15">
    <name type="scientific">Vespula maculifrons</name>
    <name type="common">Eastern yellow jacket</name>
    <name type="synonym">Wasp</name>
    <dbReference type="NCBI Taxonomy" id="7453"/>
    <lineage>
        <taxon>Eukaryota</taxon>
        <taxon>Metazoa</taxon>
        <taxon>Ecdysozoa</taxon>
        <taxon>Arthropoda</taxon>
        <taxon>Hexapoda</taxon>
        <taxon>Insecta</taxon>
        <taxon>Pterygota</taxon>
        <taxon>Neoptera</taxon>
        <taxon>Endopterygota</taxon>
        <taxon>Hymenoptera</taxon>
        <taxon>Apocrita</taxon>
        <taxon>Aculeata</taxon>
        <taxon>Vespoidea</taxon>
        <taxon>Vespidae</taxon>
        <taxon>Vespinae</taxon>
        <taxon>Vespula</taxon>
    </lineage>
</organism>
<dbReference type="Pfam" id="PF03722">
    <property type="entry name" value="Hemocyanin_N"/>
    <property type="match status" value="1"/>
</dbReference>
<evidence type="ECO:0000256" key="5">
    <source>
        <dbReference type="ARBA" id="ARBA00022723"/>
    </source>
</evidence>
<sequence length="1070" mass="121884">MSITKIIVPVQMDILRMLIQLKLKIILVALMFYMDTALAGSCSAAKLCCQGRDSGCVIQKESPNAIIESPRDKPCYCDHACLKLADCCDDFKETCGVVDCIVSEWSEWSACNTRCGSGTQKRSRSVQISEKNGGKHCPRLDQIRSCRSFQSCHSGILRPLLHDRSVTLLSFLPDDYNDTEVGIGNEIPRMSQRCVAFTIVRASRACKRISSFLVEGTRICVERHEDDEEDEDEDEESEEGKGGGGDGDGGGGGGGGSSSSSSSRRDGRRGNLLVGIGRWKLSTSVDGGSAARTAMNSSCHGKWIGDSRLLIDCDDPSCGETTTTRLRVSRRLRRSLETRDDLNEDYDDMEDDFRRTKPVRERFRRWRRSRRRKRSRRRRNNSGILYLFDRPAEPVYVPKGDKRVAFDIPPDYLPDQYRPAAVDIFNRFGETTDSKISVKQISLPDLSIPMQLGRRDPFSLFIPAHRKVAARLIDIFMGMRTYEDFLSVAVYCRDRMNPNMFIYALSVAILHRPDTKNLPIPPLHEVFPDKYIDGGIFSRAREEANISSAGQRIPIEIPRDYTASDLDEEHRVAYWREDIGVNLHHWHWHLVYPFEADVRIVNKDRRGELFYYMHQQIQARYNCERLCNRLGRVTRLINWREPIPEGYFPKLDSLTASRTWPARPSGAVLHDINRQADQLDFDIQDLERWRDRIYEAIHTGSITNIKGERVPLTEKSGIDVLGNIMESSILTPNLNLYGDLHNLGHVLISYVHDPDNRYLETFSVMGEPATAMRDPIFYRFHAFCDDIFQEHKNTLPEYSVQQLDFPGVEIADIRVTTANQPPNNLYTFWNKSDIDLSRGLDFTPRGPVLVRFTHLNHTDFTYIVVANNRNNSPKRGTVRIFMAPRVDERGLPFTFRQQKNLMMEMDKFSVMLNPGQNTIQRSSTESSLTIPFERTFRNVDENRPISGDSLEQFNFCGCGWPQHLLIPKGSKAGFPMDLFIMISDYTGDAVEQEESSGCKDAASFCGLRDRKYPDARPMGYPFDRRPRAGVDNLTQFLTGNMAVTTITINFTDSVVPRTRSGSMSNTLNFA</sequence>
<evidence type="ECO:0000256" key="11">
    <source>
        <dbReference type="ARBA" id="ARBA00023180"/>
    </source>
</evidence>
<dbReference type="InterPro" id="IPR002227">
    <property type="entry name" value="Tyrosinase_Cu-bd"/>
</dbReference>
<reference evidence="14 15" key="1">
    <citation type="journal article" date="2024" name="Ann. Entomol. Soc. Am.">
        <title>Genomic analyses of the southern and eastern yellowjacket wasps (Hymenoptera: Vespidae) reveal evolutionary signatures of social life.</title>
        <authorList>
            <person name="Catto M.A."/>
            <person name="Caine P.B."/>
            <person name="Orr S.E."/>
            <person name="Hunt B.G."/>
            <person name="Goodisman M.A.D."/>
        </authorList>
    </citation>
    <scope>NUCLEOTIDE SEQUENCE [LARGE SCALE GENOMIC DNA]</scope>
    <source>
        <strain evidence="14">232</strain>
        <tissue evidence="14">Head and thorax</tissue>
    </source>
</reference>
<dbReference type="Gene3D" id="2.60.40.1520">
    <property type="entry name" value="Hemocyanin, C-terminal domain"/>
    <property type="match status" value="1"/>
</dbReference>
<dbReference type="PROSITE" id="PS00209">
    <property type="entry name" value="HEMOCYANIN_1"/>
    <property type="match status" value="1"/>
</dbReference>
<evidence type="ECO:0000313" key="14">
    <source>
        <dbReference type="EMBL" id="KAL2731600.1"/>
    </source>
</evidence>
<comment type="cofactor">
    <cofactor evidence="1">
        <name>Cu(2+)</name>
        <dbReference type="ChEBI" id="CHEBI:29036"/>
    </cofactor>
</comment>
<gene>
    <name evidence="14" type="ORF">V1477_015423</name>
</gene>
<dbReference type="Gene3D" id="1.20.1370.10">
    <property type="entry name" value="Hemocyanin, N-terminal domain"/>
    <property type="match status" value="1"/>
</dbReference>
<keyword evidence="4" id="KW-0964">Secreted</keyword>
<evidence type="ECO:0000256" key="7">
    <source>
        <dbReference type="ARBA" id="ARBA00023002"/>
    </source>
</evidence>
<dbReference type="InterPro" id="IPR014756">
    <property type="entry name" value="Ig_E-set"/>
</dbReference>
<dbReference type="SMART" id="SM00209">
    <property type="entry name" value="TSP1"/>
    <property type="match status" value="1"/>
</dbReference>
<feature type="domain" description="SMB" evidence="13">
    <location>
        <begin position="44"/>
        <end position="99"/>
    </location>
</feature>
<dbReference type="PROSITE" id="PS00524">
    <property type="entry name" value="SMB_1"/>
    <property type="match status" value="1"/>
</dbReference>
<dbReference type="Pfam" id="PF01033">
    <property type="entry name" value="Somatomedin_B"/>
    <property type="match status" value="1"/>
</dbReference>
<dbReference type="AlphaFoldDB" id="A0ABD2BFR9"/>
<evidence type="ECO:0000256" key="12">
    <source>
        <dbReference type="SAM" id="MobiDB-lite"/>
    </source>
</evidence>
<accession>A0ABD2BFR9</accession>
<dbReference type="PROSITE" id="PS50958">
    <property type="entry name" value="SMB_2"/>
    <property type="match status" value="1"/>
</dbReference>
<keyword evidence="9" id="KW-0503">Monooxygenase</keyword>
<dbReference type="SUPFAM" id="SSF48056">
    <property type="entry name" value="Di-copper centre-containing domain"/>
    <property type="match status" value="1"/>
</dbReference>
<feature type="region of interest" description="Disordered" evidence="12">
    <location>
        <begin position="223"/>
        <end position="268"/>
    </location>
</feature>
<name>A0ABD2BFR9_VESMC</name>
<feature type="compositionally biased region" description="Gly residues" evidence="12">
    <location>
        <begin position="242"/>
        <end position="257"/>
    </location>
</feature>
<dbReference type="Gene3D" id="4.10.410.20">
    <property type="match status" value="1"/>
</dbReference>
<dbReference type="InterPro" id="IPR036383">
    <property type="entry name" value="TSP1_rpt_sf"/>
</dbReference>
<dbReference type="InterPro" id="IPR000884">
    <property type="entry name" value="TSP1_rpt"/>
</dbReference>
<keyword evidence="8" id="KW-0186">Copper</keyword>
<dbReference type="FunFam" id="1.10.1280.10:FF:000004">
    <property type="entry name" value="Hemocyanin subunit 2"/>
    <property type="match status" value="1"/>
</dbReference>
<dbReference type="Pfam" id="PF19028">
    <property type="entry name" value="TSP1_spondin"/>
    <property type="match status" value="1"/>
</dbReference>
<dbReference type="InterPro" id="IPR013788">
    <property type="entry name" value="Hemocyanin/hexamerin"/>
</dbReference>
<dbReference type="GO" id="GO:0006582">
    <property type="term" value="P:melanin metabolic process"/>
    <property type="evidence" value="ECO:0007669"/>
    <property type="project" value="UniProtKB-ARBA"/>
</dbReference>
<dbReference type="Pfam" id="PF00372">
    <property type="entry name" value="Hemocyanin_M"/>
    <property type="match status" value="1"/>
</dbReference>
<dbReference type="InterPro" id="IPR008922">
    <property type="entry name" value="Di-copper_centre_dom_sf"/>
</dbReference>
<comment type="subcellular location">
    <subcellularLocation>
        <location evidence="2">Secreted</location>
    </subcellularLocation>
</comment>